<evidence type="ECO:0000259" key="2">
    <source>
        <dbReference type="Pfam" id="PF19576"/>
    </source>
</evidence>
<reference evidence="3 4" key="1">
    <citation type="submission" date="2016-10" db="EMBL/GenBank/DDBJ databases">
        <authorList>
            <person name="de Groot N.N."/>
        </authorList>
    </citation>
    <scope>NUCLEOTIDE SEQUENCE [LARGE SCALE GENOMIC DNA]</scope>
    <source>
        <strain evidence="3 4">DSM 16213</strain>
    </source>
</reference>
<feature type="region of interest" description="Disordered" evidence="1">
    <location>
        <begin position="1"/>
        <end position="27"/>
    </location>
</feature>
<dbReference type="Proteomes" id="UP000199585">
    <property type="component" value="Unassembled WGS sequence"/>
</dbReference>
<protein>
    <recommendedName>
        <fullName evidence="2">Putative acyltransferase ACT14924-like acyltransferase domain-containing protein</fullName>
    </recommendedName>
</protein>
<keyword evidence="4" id="KW-1185">Reference proteome</keyword>
<dbReference type="Pfam" id="PF19576">
    <property type="entry name" value="Acyltransf_2"/>
    <property type="match status" value="1"/>
</dbReference>
<dbReference type="AlphaFoldDB" id="A0A1H8IKW8"/>
<evidence type="ECO:0000313" key="3">
    <source>
        <dbReference type="EMBL" id="SEN68959.1"/>
    </source>
</evidence>
<organism evidence="3 4">
    <name type="scientific">Loktanella fryxellensis</name>
    <dbReference type="NCBI Taxonomy" id="245187"/>
    <lineage>
        <taxon>Bacteria</taxon>
        <taxon>Pseudomonadati</taxon>
        <taxon>Pseudomonadota</taxon>
        <taxon>Alphaproteobacteria</taxon>
        <taxon>Rhodobacterales</taxon>
        <taxon>Roseobacteraceae</taxon>
        <taxon>Loktanella</taxon>
    </lineage>
</organism>
<feature type="compositionally biased region" description="Polar residues" evidence="1">
    <location>
        <begin position="1"/>
        <end position="13"/>
    </location>
</feature>
<proteinExistence type="predicted"/>
<name>A0A1H8IKW8_9RHOB</name>
<dbReference type="CDD" id="cd07986">
    <property type="entry name" value="LPLAT_ACT14924-like"/>
    <property type="match status" value="1"/>
</dbReference>
<dbReference type="EMBL" id="FOCI01000026">
    <property type="protein sequence ID" value="SEN68959.1"/>
    <property type="molecule type" value="Genomic_DNA"/>
</dbReference>
<gene>
    <name evidence="3" type="ORF">SAMN04488003_12634</name>
</gene>
<evidence type="ECO:0000313" key="4">
    <source>
        <dbReference type="Proteomes" id="UP000199585"/>
    </source>
</evidence>
<accession>A0A1H8IKW8</accession>
<dbReference type="STRING" id="245187.SAMN04488003_12634"/>
<evidence type="ECO:0000256" key="1">
    <source>
        <dbReference type="SAM" id="MobiDB-lite"/>
    </source>
</evidence>
<sequence length="308" mass="33505">MRSPHWWTTSSAKVTDDGQGAPSEGGRRLAGRRINYATSFDDPWRQAFVRSVEWLTGKVTVLRMVRAYERAGPARGQAFWGAALAAQGIRVTTPNAQIVRIPASGPVVLVANHPHGLVDGMVLADLIGRRRSDYKILSRALLTDLDPEASRFLIPVPFPHHADAQARMIKMRRAAMAHLEQGGLLALFPAGVVATAPRMFGPVIEAEWHVFTAKLIRLSGASVVPCYFHGANSRGYQIANSFSALLRQSLLLHEVARTRNTDFAPVVGEPVCAADIAARMHDPRAAMAWLRALTLGLGQRVGTGTSPR</sequence>
<feature type="domain" description="Putative acyltransferase ACT14924-like acyltransferase" evidence="2">
    <location>
        <begin position="91"/>
        <end position="238"/>
    </location>
</feature>
<dbReference type="InterPro" id="IPR045746">
    <property type="entry name" value="ACT14924-like_Acyltransf_dom"/>
</dbReference>